<sequence length="217" mass="25305">IGRDLLVRLRYEVFNELTDEYIKMRMQVLNNRCKDVTDPKEVTMYKQATAKLHRILHCSLSNPPPLYALPPYMAALFKPNLPKPEMVIEPIHPLKEVSPMEQTLRWINFKRYQRNMPLRDPTPLPPAKEAILKELMESGATDMFKNFDVIVEVCRLSKLHRHLQNMTDKEIVHNTILSLLLDKKSSEDYDRMVEISRLSSNIDQAIETIFGSSKDVK</sequence>
<comment type="caution">
    <text evidence="1">The sequence shown here is derived from an EMBL/GenBank/DDBJ whole genome shotgun (WGS) entry which is preliminary data.</text>
</comment>
<name>A0AAV5UVF3_9BILA</name>
<gene>
    <name evidence="1" type="ORF">PFISCL1PPCAC_1601</name>
</gene>
<protein>
    <submittedName>
        <fullName evidence="1">Uncharacterized protein</fullName>
    </submittedName>
</protein>
<evidence type="ECO:0000313" key="2">
    <source>
        <dbReference type="Proteomes" id="UP001432322"/>
    </source>
</evidence>
<dbReference type="EMBL" id="BTSY01000001">
    <property type="protein sequence ID" value="GMT10304.1"/>
    <property type="molecule type" value="Genomic_DNA"/>
</dbReference>
<dbReference type="AlphaFoldDB" id="A0AAV5UVF3"/>
<keyword evidence="2" id="KW-1185">Reference proteome</keyword>
<feature type="non-terminal residue" evidence="1">
    <location>
        <position position="1"/>
    </location>
</feature>
<evidence type="ECO:0000313" key="1">
    <source>
        <dbReference type="EMBL" id="GMT10304.1"/>
    </source>
</evidence>
<proteinExistence type="predicted"/>
<dbReference type="Proteomes" id="UP001432322">
    <property type="component" value="Unassembled WGS sequence"/>
</dbReference>
<reference evidence="1" key="1">
    <citation type="submission" date="2023-10" db="EMBL/GenBank/DDBJ databases">
        <title>Genome assembly of Pristionchus species.</title>
        <authorList>
            <person name="Yoshida K."/>
            <person name="Sommer R.J."/>
        </authorList>
    </citation>
    <scope>NUCLEOTIDE SEQUENCE</scope>
    <source>
        <strain evidence="1">RS5133</strain>
    </source>
</reference>
<accession>A0AAV5UVF3</accession>
<organism evidence="1 2">
    <name type="scientific">Pristionchus fissidentatus</name>
    <dbReference type="NCBI Taxonomy" id="1538716"/>
    <lineage>
        <taxon>Eukaryota</taxon>
        <taxon>Metazoa</taxon>
        <taxon>Ecdysozoa</taxon>
        <taxon>Nematoda</taxon>
        <taxon>Chromadorea</taxon>
        <taxon>Rhabditida</taxon>
        <taxon>Rhabditina</taxon>
        <taxon>Diplogasteromorpha</taxon>
        <taxon>Diplogasteroidea</taxon>
        <taxon>Neodiplogasteridae</taxon>
        <taxon>Pristionchus</taxon>
    </lineage>
</organism>